<dbReference type="GO" id="GO:1900376">
    <property type="term" value="P:regulation of secondary metabolite biosynthetic process"/>
    <property type="evidence" value="ECO:0007669"/>
    <property type="project" value="TreeGrafter"/>
</dbReference>
<keyword evidence="9" id="KW-0408">Iron</keyword>
<accession>A0A1G9KS91</accession>
<evidence type="ECO:0000256" key="3">
    <source>
        <dbReference type="ARBA" id="ARBA00022723"/>
    </source>
</evidence>
<comment type="similarity">
    <text evidence="1">Belongs to the Fur family.</text>
</comment>
<dbReference type="FunFam" id="1.10.10.10:FF:000051">
    <property type="entry name" value="Fur family transcriptional regulator"/>
    <property type="match status" value="1"/>
</dbReference>
<dbReference type="Pfam" id="PF01475">
    <property type="entry name" value="FUR"/>
    <property type="match status" value="1"/>
</dbReference>
<dbReference type="GO" id="GO:0008270">
    <property type="term" value="F:zinc ion binding"/>
    <property type="evidence" value="ECO:0007669"/>
    <property type="project" value="TreeGrafter"/>
</dbReference>
<dbReference type="EMBL" id="FNHB01000001">
    <property type="protein sequence ID" value="SDL52383.1"/>
    <property type="molecule type" value="Genomic_DNA"/>
</dbReference>
<dbReference type="Gene3D" id="3.30.1490.190">
    <property type="match status" value="1"/>
</dbReference>
<keyword evidence="2" id="KW-0678">Repressor</keyword>
<sequence length="153" mass="17763">MICMATINMGDLKQRFQERQYKLTPQRQIVLQAFVDNPGKHLSAEDVHNIVRKQSAEIGLATVYRTLELLSDMDVLQKMDFGDGRSRYEINEDSSEHHHHHLICLSCGTVKEFEDDLLETLETVIARKSNFKIVDHQVKFYGYCDKCQSSRED</sequence>
<dbReference type="InterPro" id="IPR002481">
    <property type="entry name" value="FUR"/>
</dbReference>
<evidence type="ECO:0000256" key="4">
    <source>
        <dbReference type="ARBA" id="ARBA00022833"/>
    </source>
</evidence>
<organism evidence="10 11">
    <name type="scientific">Dendrosporobacter quercicolus</name>
    <dbReference type="NCBI Taxonomy" id="146817"/>
    <lineage>
        <taxon>Bacteria</taxon>
        <taxon>Bacillati</taxon>
        <taxon>Bacillota</taxon>
        <taxon>Negativicutes</taxon>
        <taxon>Selenomonadales</taxon>
        <taxon>Sporomusaceae</taxon>
        <taxon>Dendrosporobacter</taxon>
    </lineage>
</organism>
<feature type="binding site" evidence="8">
    <location>
        <position position="144"/>
    </location>
    <ligand>
        <name>Zn(2+)</name>
        <dbReference type="ChEBI" id="CHEBI:29105"/>
    </ligand>
</feature>
<feature type="binding site" evidence="9">
    <location>
        <position position="98"/>
    </location>
    <ligand>
        <name>Fe cation</name>
        <dbReference type="ChEBI" id="CHEBI:24875"/>
    </ligand>
</feature>
<dbReference type="PANTHER" id="PTHR33202">
    <property type="entry name" value="ZINC UPTAKE REGULATION PROTEIN"/>
    <property type="match status" value="1"/>
</dbReference>
<dbReference type="PANTHER" id="PTHR33202:SF7">
    <property type="entry name" value="FERRIC UPTAKE REGULATION PROTEIN"/>
    <property type="match status" value="1"/>
</dbReference>
<keyword evidence="3 8" id="KW-0479">Metal-binding</keyword>
<comment type="cofactor">
    <cofactor evidence="9">
        <name>Mn(2+)</name>
        <dbReference type="ChEBI" id="CHEBI:29035"/>
    </cofactor>
    <cofactor evidence="9">
        <name>Fe(2+)</name>
        <dbReference type="ChEBI" id="CHEBI:29033"/>
    </cofactor>
    <text evidence="9">Binds 1 Mn(2+) or Fe(2+) ion per subunit.</text>
</comment>
<evidence type="ECO:0000256" key="5">
    <source>
        <dbReference type="ARBA" id="ARBA00023015"/>
    </source>
</evidence>
<keyword evidence="5" id="KW-0805">Transcription regulation</keyword>
<evidence type="ECO:0000256" key="7">
    <source>
        <dbReference type="ARBA" id="ARBA00023163"/>
    </source>
</evidence>
<feature type="binding site" evidence="9">
    <location>
        <position position="119"/>
    </location>
    <ligand>
        <name>Fe cation</name>
        <dbReference type="ChEBI" id="CHEBI:24875"/>
    </ligand>
</feature>
<gene>
    <name evidence="10" type="ORF">SAMN04488502_101117</name>
</gene>
<evidence type="ECO:0000256" key="8">
    <source>
        <dbReference type="PIRSR" id="PIRSR602481-1"/>
    </source>
</evidence>
<keyword evidence="7" id="KW-0804">Transcription</keyword>
<dbReference type="Proteomes" id="UP000214880">
    <property type="component" value="Unassembled WGS sequence"/>
</dbReference>
<keyword evidence="6" id="KW-0238">DNA-binding</keyword>
<dbReference type="CDD" id="cd07153">
    <property type="entry name" value="Fur_like"/>
    <property type="match status" value="1"/>
</dbReference>
<dbReference type="GO" id="GO:0045892">
    <property type="term" value="P:negative regulation of DNA-templated transcription"/>
    <property type="evidence" value="ECO:0007669"/>
    <property type="project" value="TreeGrafter"/>
</dbReference>
<dbReference type="InterPro" id="IPR036390">
    <property type="entry name" value="WH_DNA-bd_sf"/>
</dbReference>
<feature type="binding site" evidence="8">
    <location>
        <position position="107"/>
    </location>
    <ligand>
        <name>Zn(2+)</name>
        <dbReference type="ChEBI" id="CHEBI:29105"/>
    </ligand>
</feature>
<feature type="binding site" evidence="8">
    <location>
        <position position="147"/>
    </location>
    <ligand>
        <name>Zn(2+)</name>
        <dbReference type="ChEBI" id="CHEBI:29105"/>
    </ligand>
</feature>
<comment type="cofactor">
    <cofactor evidence="8">
        <name>Zn(2+)</name>
        <dbReference type="ChEBI" id="CHEBI:29105"/>
    </cofactor>
    <text evidence="8">Binds 1 zinc ion per subunit.</text>
</comment>
<dbReference type="GO" id="GO:0000976">
    <property type="term" value="F:transcription cis-regulatory region binding"/>
    <property type="evidence" value="ECO:0007669"/>
    <property type="project" value="TreeGrafter"/>
</dbReference>
<dbReference type="SUPFAM" id="SSF46785">
    <property type="entry name" value="Winged helix' DNA-binding domain"/>
    <property type="match status" value="1"/>
</dbReference>
<feature type="binding site" evidence="9">
    <location>
        <position position="136"/>
    </location>
    <ligand>
        <name>Fe cation</name>
        <dbReference type="ChEBI" id="CHEBI:24875"/>
    </ligand>
</feature>
<dbReference type="STRING" id="146817.SAMN04488502_101117"/>
<evidence type="ECO:0000313" key="10">
    <source>
        <dbReference type="EMBL" id="SDL52383.1"/>
    </source>
</evidence>
<evidence type="ECO:0000256" key="2">
    <source>
        <dbReference type="ARBA" id="ARBA00022491"/>
    </source>
</evidence>
<evidence type="ECO:0000256" key="1">
    <source>
        <dbReference type="ARBA" id="ARBA00007957"/>
    </source>
</evidence>
<dbReference type="GO" id="GO:0003700">
    <property type="term" value="F:DNA-binding transcription factor activity"/>
    <property type="evidence" value="ECO:0007669"/>
    <property type="project" value="InterPro"/>
</dbReference>
<feature type="binding site" evidence="8">
    <location>
        <position position="104"/>
    </location>
    <ligand>
        <name>Zn(2+)</name>
        <dbReference type="ChEBI" id="CHEBI:29105"/>
    </ligand>
</feature>
<proteinExistence type="inferred from homology"/>
<dbReference type="AlphaFoldDB" id="A0A1G9KS91"/>
<evidence type="ECO:0000256" key="6">
    <source>
        <dbReference type="ARBA" id="ARBA00023125"/>
    </source>
</evidence>
<evidence type="ECO:0000256" key="9">
    <source>
        <dbReference type="PIRSR" id="PIRSR602481-2"/>
    </source>
</evidence>
<dbReference type="Gene3D" id="1.10.10.10">
    <property type="entry name" value="Winged helix-like DNA-binding domain superfamily/Winged helix DNA-binding domain"/>
    <property type="match status" value="1"/>
</dbReference>
<keyword evidence="11" id="KW-1185">Reference proteome</keyword>
<dbReference type="InterPro" id="IPR036388">
    <property type="entry name" value="WH-like_DNA-bd_sf"/>
</dbReference>
<protein>
    <submittedName>
        <fullName evidence="10">Fur family transcriptional regulator, ferric uptake regulator</fullName>
    </submittedName>
</protein>
<evidence type="ECO:0000313" key="11">
    <source>
        <dbReference type="Proteomes" id="UP000214880"/>
    </source>
</evidence>
<keyword evidence="4 8" id="KW-0862">Zinc</keyword>
<name>A0A1G9KS91_9FIRM</name>
<reference evidence="10 11" key="1">
    <citation type="submission" date="2016-10" db="EMBL/GenBank/DDBJ databases">
        <authorList>
            <person name="de Groot N.N."/>
        </authorList>
    </citation>
    <scope>NUCLEOTIDE SEQUENCE [LARGE SCALE GENOMIC DNA]</scope>
    <source>
        <strain evidence="10 11">DSM 1736</strain>
    </source>
</reference>
<dbReference type="InterPro" id="IPR043135">
    <property type="entry name" value="Fur_C"/>
</dbReference>